<feature type="domain" description="Replication-associated protein ORF2/G2P" evidence="2">
    <location>
        <begin position="86"/>
        <end position="182"/>
    </location>
</feature>
<comment type="caution">
    <text evidence="3">The sequence shown here is derived from an EMBL/GenBank/DDBJ whole genome shotgun (WGS) entry which is preliminary data.</text>
</comment>
<protein>
    <recommendedName>
        <fullName evidence="2">Replication-associated protein ORF2/G2P domain-containing protein</fullName>
    </recommendedName>
</protein>
<dbReference type="Pfam" id="PF23343">
    <property type="entry name" value="REP_ORF2-G2P"/>
    <property type="match status" value="1"/>
</dbReference>
<dbReference type="InterPro" id="IPR056906">
    <property type="entry name" value="ORF2/G2P_dom"/>
</dbReference>
<dbReference type="AlphaFoldDB" id="A0AAX1WQD3"/>
<feature type="region of interest" description="Disordered" evidence="1">
    <location>
        <begin position="1"/>
        <end position="26"/>
    </location>
</feature>
<evidence type="ECO:0000256" key="1">
    <source>
        <dbReference type="SAM" id="MobiDB-lite"/>
    </source>
</evidence>
<dbReference type="EMBL" id="RJVL01000009">
    <property type="protein sequence ID" value="ROR39319.1"/>
    <property type="molecule type" value="Genomic_DNA"/>
</dbReference>
<proteinExistence type="predicted"/>
<evidence type="ECO:0000313" key="4">
    <source>
        <dbReference type="Proteomes" id="UP000271868"/>
    </source>
</evidence>
<name>A0AAX1WQD3_9BURK</name>
<gene>
    <name evidence="3" type="ORF">EDC60_3373</name>
</gene>
<evidence type="ECO:0000259" key="2">
    <source>
        <dbReference type="Pfam" id="PF23343"/>
    </source>
</evidence>
<keyword evidence="4" id="KW-1185">Reference proteome</keyword>
<reference evidence="3 4" key="1">
    <citation type="submission" date="2018-11" db="EMBL/GenBank/DDBJ databases">
        <title>Genomic Encyclopedia of Type Strains, Phase IV (KMG-IV): sequencing the most valuable type-strain genomes for metagenomic binning, comparative biology and taxonomic classification.</title>
        <authorList>
            <person name="Goeker M."/>
        </authorList>
    </citation>
    <scope>NUCLEOTIDE SEQUENCE [LARGE SCALE GENOMIC DNA]</scope>
    <source>
        <strain evidence="3 4">DSM 15985</strain>
    </source>
</reference>
<organism evidence="3 4">
    <name type="scientific">Diaphorobacter nitroreducens</name>
    <dbReference type="NCBI Taxonomy" id="164759"/>
    <lineage>
        <taxon>Bacteria</taxon>
        <taxon>Pseudomonadati</taxon>
        <taxon>Pseudomonadota</taxon>
        <taxon>Betaproteobacteria</taxon>
        <taxon>Burkholderiales</taxon>
        <taxon>Comamonadaceae</taxon>
        <taxon>Diaphorobacter</taxon>
    </lineage>
</organism>
<evidence type="ECO:0000313" key="3">
    <source>
        <dbReference type="EMBL" id="ROR39319.1"/>
    </source>
</evidence>
<accession>A0AAX1WQD3</accession>
<dbReference type="Proteomes" id="UP000271868">
    <property type="component" value="Unassembled WGS sequence"/>
</dbReference>
<sequence length="290" mass="32556">MKSPHPSYLEAPTRAAAPHEGAPPCGERRAALPHAGLVQLKTSDTLLPDEVVIDQDRARLTRLRRSVLTAAQLFQQPWHGFRTRSAMLTLTYRDVEGFEPCHISTLIKHIRQWLHRRGFRMLYVWVAELQARGALHYHVLIWLPKGLTLPKPDKQGWWPHGSTRIEWAKRPIGYLCKYVSKLDIKGGLPKGARLHGSGGFVQSAKQIRQWFNLPTWLKHLAGVGSSFVRIKGIGLVDRASGICVQSPWRVSVSGSRVTAQKVFEYIGGMTDVCGPYTLLGRPNLFAPVQP</sequence>